<feature type="region of interest" description="Disordered" evidence="1">
    <location>
        <begin position="262"/>
        <end position="329"/>
    </location>
</feature>
<feature type="compositionally biased region" description="Acidic residues" evidence="1">
    <location>
        <begin position="277"/>
        <end position="289"/>
    </location>
</feature>
<protein>
    <submittedName>
        <fullName evidence="3">Uncharacterized protein</fullName>
    </submittedName>
</protein>
<dbReference type="OrthoDB" id="10428818at2759"/>
<feature type="compositionally biased region" description="Low complexity" evidence="1">
    <location>
        <begin position="382"/>
        <end position="400"/>
    </location>
</feature>
<feature type="region of interest" description="Disordered" evidence="1">
    <location>
        <begin position="351"/>
        <end position="426"/>
    </location>
</feature>
<keyword evidence="2" id="KW-0732">Signal</keyword>
<organism evidence="3 4">
    <name type="scientific">Nannochloropsis salina CCMP1776</name>
    <dbReference type="NCBI Taxonomy" id="1027361"/>
    <lineage>
        <taxon>Eukaryota</taxon>
        <taxon>Sar</taxon>
        <taxon>Stramenopiles</taxon>
        <taxon>Ochrophyta</taxon>
        <taxon>Eustigmatophyceae</taxon>
        <taxon>Eustigmatales</taxon>
        <taxon>Monodopsidaceae</taxon>
        <taxon>Microchloropsis</taxon>
        <taxon>Microchloropsis salina</taxon>
    </lineage>
</organism>
<evidence type="ECO:0000256" key="2">
    <source>
        <dbReference type="SAM" id="SignalP"/>
    </source>
</evidence>
<dbReference type="AlphaFoldDB" id="A0A4D9D1L3"/>
<gene>
    <name evidence="3" type="ORF">NSK_004238</name>
</gene>
<accession>A0A4D9D1L3</accession>
<reference evidence="3 4" key="1">
    <citation type="submission" date="2019-01" db="EMBL/GenBank/DDBJ databases">
        <title>Nuclear Genome Assembly of the Microalgal Biofuel strain Nannochloropsis salina CCMP1776.</title>
        <authorList>
            <person name="Hovde B."/>
        </authorList>
    </citation>
    <scope>NUCLEOTIDE SEQUENCE [LARGE SCALE GENOMIC DNA]</scope>
    <source>
        <strain evidence="3 4">CCMP1776</strain>
    </source>
</reference>
<evidence type="ECO:0000313" key="4">
    <source>
        <dbReference type="Proteomes" id="UP000355283"/>
    </source>
</evidence>
<feature type="region of interest" description="Disordered" evidence="1">
    <location>
        <begin position="439"/>
        <end position="461"/>
    </location>
</feature>
<sequence>MRRAGLVAALTYAAFAAAEDAAPAVTSLVNGQTADVKSALQNILIQTEDAKPASIILGDAETPMGISISNQPGEEAIVLVAPDLTVAPKVGQVGCYTIGDDVSKIALLMCEDKDSATTPVPDKEKDGQAFAWVKGTLTNEGPEAICQLKFASNDLKLGMAAIETVPKELGNLTPFKLEPQESINYSFLLPIDAKEMAAPLVGIQDTLGPCKMIEKAKEALAAGNLVGDNTLADSGKAASDALAKGSEVAKKAADNANAAAEEALKAAKNSQVATDADGPDSGDDDDGDESTGSSTEMTAKDQLAQSADDSADDDGTSGDDGSPTELTAKSAIKGIKDALTGAADATVKAAQEATAATQAAAGGAVDSAQGPAGAVTDAAQGAVDSATGGAQAAADSASGDVLADDDNTEAATAGDPADEAKSAVEKAAGKVKDAAANVPKASNALDVNGDGADDEATSPAPKVGASLVGLFTVAVVVAAQFLL</sequence>
<keyword evidence="4" id="KW-1185">Reference proteome</keyword>
<evidence type="ECO:0000256" key="1">
    <source>
        <dbReference type="SAM" id="MobiDB-lite"/>
    </source>
</evidence>
<name>A0A4D9D1L3_9STRA</name>
<feature type="signal peptide" evidence="2">
    <location>
        <begin position="1"/>
        <end position="18"/>
    </location>
</feature>
<proteinExistence type="predicted"/>
<dbReference type="EMBL" id="SDOX01000019">
    <property type="protein sequence ID" value="TFJ84247.1"/>
    <property type="molecule type" value="Genomic_DNA"/>
</dbReference>
<feature type="compositionally biased region" description="Low complexity" evidence="1">
    <location>
        <begin position="351"/>
        <end position="370"/>
    </location>
</feature>
<feature type="chain" id="PRO_5020031613" evidence="2">
    <location>
        <begin position="19"/>
        <end position="483"/>
    </location>
</feature>
<dbReference type="Proteomes" id="UP000355283">
    <property type="component" value="Unassembled WGS sequence"/>
</dbReference>
<comment type="caution">
    <text evidence="3">The sequence shown here is derived from an EMBL/GenBank/DDBJ whole genome shotgun (WGS) entry which is preliminary data.</text>
</comment>
<evidence type="ECO:0000313" key="3">
    <source>
        <dbReference type="EMBL" id="TFJ84247.1"/>
    </source>
</evidence>